<name>A0A081CTZ1_9HYPH</name>
<dbReference type="AlphaFoldDB" id="A0A081CTZ1"/>
<dbReference type="NCBIfam" id="NF001531">
    <property type="entry name" value="PRK00364.2-2"/>
    <property type="match status" value="1"/>
</dbReference>
<comment type="function">
    <text evidence="3 4">Together with the chaperonin GroEL, plays an essential role in assisting protein folding. The GroEL-GroES system forms a nano-cage that allows encapsulation of the non-native substrate proteins and provides a physical environment optimized to promote and accelerate protein folding. GroES binds to the apical surface of the GroEL ring, thereby capping the opening of the GroEL channel.</text>
</comment>
<accession>A0A081CTZ1</accession>
<comment type="similarity">
    <text evidence="1 3 4">Belongs to the GroES chaperonin family.</text>
</comment>
<dbReference type="OrthoDB" id="9806791at2"/>
<comment type="subunit">
    <text evidence="3">Heptamer of 7 subunits arranged in a ring. Interacts with the chaperonin GroEL.</text>
</comment>
<comment type="caution">
    <text evidence="5">The sequence shown here is derived from an EMBL/GenBank/DDBJ whole genome shotgun (WGS) entry which is preliminary data.</text>
</comment>
<evidence type="ECO:0000256" key="4">
    <source>
        <dbReference type="RuleBase" id="RU000535"/>
    </source>
</evidence>
<dbReference type="PRINTS" id="PR00297">
    <property type="entry name" value="CHAPERONIN10"/>
</dbReference>
<dbReference type="PANTHER" id="PTHR10772:SF58">
    <property type="entry name" value="CO-CHAPERONIN GROES"/>
    <property type="match status" value="1"/>
</dbReference>
<reference evidence="5 6" key="1">
    <citation type="submission" date="2014-08" db="EMBL/GenBank/DDBJ databases">
        <title>Whole genome shotgun sequence of Rhizobium rubi NBRC 13261.</title>
        <authorList>
            <person name="Katano-Makiyama Y."/>
            <person name="Hosoyama A."/>
            <person name="Hashimoto M."/>
            <person name="Hosoyama Y."/>
            <person name="Noguchi M."/>
            <person name="Tsuchikane K."/>
            <person name="Uohara A."/>
            <person name="Ohji S."/>
            <person name="Ichikawa N."/>
            <person name="Kimura A."/>
            <person name="Yamazoe A."/>
            <person name="Fujita N."/>
        </authorList>
    </citation>
    <scope>NUCLEOTIDE SEQUENCE [LARGE SCALE GENOMIC DNA]</scope>
    <source>
        <strain evidence="5 6">NBRC 13261</strain>
    </source>
</reference>
<organism evidence="5 6">
    <name type="scientific">Agrobacterium rubi TR3 = NBRC 13261</name>
    <dbReference type="NCBI Taxonomy" id="1368415"/>
    <lineage>
        <taxon>Bacteria</taxon>
        <taxon>Pseudomonadati</taxon>
        <taxon>Pseudomonadota</taxon>
        <taxon>Alphaproteobacteria</taxon>
        <taxon>Hyphomicrobiales</taxon>
        <taxon>Rhizobiaceae</taxon>
        <taxon>Rhizobium/Agrobacterium group</taxon>
        <taxon>Agrobacterium</taxon>
    </lineage>
</organism>
<evidence type="ECO:0000313" key="5">
    <source>
        <dbReference type="EMBL" id="GAK70137.1"/>
    </source>
</evidence>
<dbReference type="InterPro" id="IPR020818">
    <property type="entry name" value="Chaperonin_GroES"/>
</dbReference>
<evidence type="ECO:0000313" key="6">
    <source>
        <dbReference type="Proteomes" id="UP000028701"/>
    </source>
</evidence>
<dbReference type="CDD" id="cd00320">
    <property type="entry name" value="cpn10"/>
    <property type="match status" value="1"/>
</dbReference>
<dbReference type="GO" id="GO:0051082">
    <property type="term" value="F:unfolded protein binding"/>
    <property type="evidence" value="ECO:0007669"/>
    <property type="project" value="TreeGrafter"/>
</dbReference>
<dbReference type="InterPro" id="IPR037124">
    <property type="entry name" value="Chaperonin_GroES_sf"/>
</dbReference>
<keyword evidence="2 3" id="KW-0143">Chaperone</keyword>
<dbReference type="GO" id="GO:0051087">
    <property type="term" value="F:protein-folding chaperone binding"/>
    <property type="evidence" value="ECO:0007669"/>
    <property type="project" value="TreeGrafter"/>
</dbReference>
<dbReference type="EMBL" id="BBJU01000008">
    <property type="protein sequence ID" value="GAK70137.1"/>
    <property type="molecule type" value="Genomic_DNA"/>
</dbReference>
<dbReference type="PANTHER" id="PTHR10772">
    <property type="entry name" value="10 KDA HEAT SHOCK PROTEIN"/>
    <property type="match status" value="1"/>
</dbReference>
<dbReference type="SUPFAM" id="SSF50129">
    <property type="entry name" value="GroES-like"/>
    <property type="match status" value="1"/>
</dbReference>
<dbReference type="GO" id="GO:0005524">
    <property type="term" value="F:ATP binding"/>
    <property type="evidence" value="ECO:0007669"/>
    <property type="project" value="InterPro"/>
</dbReference>
<proteinExistence type="inferred from homology"/>
<dbReference type="InterPro" id="IPR011032">
    <property type="entry name" value="GroES-like_sf"/>
</dbReference>
<evidence type="ECO:0000256" key="3">
    <source>
        <dbReference type="HAMAP-Rule" id="MF_00580"/>
    </source>
</evidence>
<dbReference type="Proteomes" id="UP000028701">
    <property type="component" value="Unassembled WGS sequence"/>
</dbReference>
<dbReference type="NCBIfam" id="NF001529">
    <property type="entry name" value="PRK00364.1-5"/>
    <property type="match status" value="1"/>
</dbReference>
<dbReference type="PROSITE" id="PS00681">
    <property type="entry name" value="CHAPERONINS_CPN10"/>
    <property type="match status" value="1"/>
</dbReference>
<evidence type="ECO:0000256" key="1">
    <source>
        <dbReference type="ARBA" id="ARBA00006975"/>
    </source>
</evidence>
<dbReference type="GO" id="GO:0044183">
    <property type="term" value="F:protein folding chaperone"/>
    <property type="evidence" value="ECO:0007669"/>
    <property type="project" value="InterPro"/>
</dbReference>
<dbReference type="Pfam" id="PF00166">
    <property type="entry name" value="Cpn10"/>
    <property type="match status" value="1"/>
</dbReference>
<dbReference type="GO" id="GO:0046872">
    <property type="term" value="F:metal ion binding"/>
    <property type="evidence" value="ECO:0007669"/>
    <property type="project" value="TreeGrafter"/>
</dbReference>
<dbReference type="RefSeq" id="WP_045229730.1">
    <property type="nucleotide sequence ID" value="NZ_BBJU01000008.1"/>
</dbReference>
<dbReference type="GeneID" id="86879977"/>
<protein>
    <recommendedName>
        <fullName evidence="3">Co-chaperonin GroES</fullName>
    </recommendedName>
    <alternativeName>
        <fullName evidence="3">10 kDa chaperonin</fullName>
    </alternativeName>
    <alternativeName>
        <fullName evidence="3">Chaperonin-10</fullName>
        <shortName evidence="3">Cpn10</shortName>
    </alternativeName>
</protein>
<dbReference type="HAMAP" id="MF_00580">
    <property type="entry name" value="CH10"/>
    <property type="match status" value="1"/>
</dbReference>
<dbReference type="NCBIfam" id="NF001534">
    <property type="entry name" value="PRK00364.2-5"/>
    <property type="match status" value="1"/>
</dbReference>
<dbReference type="eggNOG" id="COG0234">
    <property type="taxonomic scope" value="Bacteria"/>
</dbReference>
<dbReference type="NCBIfam" id="NF001533">
    <property type="entry name" value="PRK00364.2-4"/>
    <property type="match status" value="1"/>
</dbReference>
<evidence type="ECO:0000256" key="2">
    <source>
        <dbReference type="ARBA" id="ARBA00023186"/>
    </source>
</evidence>
<sequence>MTSTTFRPLHDRVVVRRVESEAKTKGGIIIPDTAKEKPQEGEIVAVGTGARDDSGKLVPLDVKAGDRVLFGKWSGTEVKLDGEDLLIMKESDIMGVIG</sequence>
<dbReference type="InterPro" id="IPR018369">
    <property type="entry name" value="Chaprnonin_Cpn10_CS"/>
</dbReference>
<comment type="subcellular location">
    <subcellularLocation>
        <location evidence="3">Cytoplasm</location>
    </subcellularLocation>
</comment>
<gene>
    <name evidence="3 5" type="primary">groS</name>
    <name evidence="3" type="synonym">groES</name>
    <name evidence="5" type="ORF">RRU01S_08_00400</name>
</gene>
<keyword evidence="3" id="KW-0963">Cytoplasm</keyword>
<dbReference type="Gene3D" id="2.30.33.40">
    <property type="entry name" value="GroES chaperonin"/>
    <property type="match status" value="1"/>
</dbReference>
<dbReference type="GO" id="GO:0005737">
    <property type="term" value="C:cytoplasm"/>
    <property type="evidence" value="ECO:0007669"/>
    <property type="project" value="UniProtKB-SubCell"/>
</dbReference>
<dbReference type="FunFam" id="2.30.33.40:FF:000001">
    <property type="entry name" value="10 kDa chaperonin"/>
    <property type="match status" value="1"/>
</dbReference>
<dbReference type="SMART" id="SM00883">
    <property type="entry name" value="Cpn10"/>
    <property type="match status" value="1"/>
</dbReference>
<dbReference type="NCBIfam" id="NF001527">
    <property type="entry name" value="PRK00364.1-2"/>
    <property type="match status" value="1"/>
</dbReference>